<keyword evidence="9" id="KW-0464">Manganese</keyword>
<evidence type="ECO:0000256" key="6">
    <source>
        <dbReference type="ARBA" id="ARBA00022801"/>
    </source>
</evidence>
<evidence type="ECO:0000259" key="14">
    <source>
        <dbReference type="PROSITE" id="PS51746"/>
    </source>
</evidence>
<dbReference type="PROSITE" id="PS01032">
    <property type="entry name" value="PPM_1"/>
    <property type="match status" value="1"/>
</dbReference>
<evidence type="ECO:0000256" key="13">
    <source>
        <dbReference type="SAM" id="MobiDB-lite"/>
    </source>
</evidence>
<evidence type="ECO:0000256" key="3">
    <source>
        <dbReference type="ARBA" id="ARBA00004170"/>
    </source>
</evidence>
<feature type="compositionally biased region" description="Basic and acidic residues" evidence="13">
    <location>
        <begin position="32"/>
        <end position="42"/>
    </location>
</feature>
<dbReference type="EC" id="3.1.3.16" evidence="4"/>
<evidence type="ECO:0000256" key="5">
    <source>
        <dbReference type="ARBA" id="ARBA00022723"/>
    </source>
</evidence>
<organism evidence="15 16">
    <name type="scientific">Achlya hypogyna</name>
    <name type="common">Oomycete</name>
    <name type="synonym">Protoachlya hypogyna</name>
    <dbReference type="NCBI Taxonomy" id="1202772"/>
    <lineage>
        <taxon>Eukaryota</taxon>
        <taxon>Sar</taxon>
        <taxon>Stramenopiles</taxon>
        <taxon>Oomycota</taxon>
        <taxon>Saprolegniomycetes</taxon>
        <taxon>Saprolegniales</taxon>
        <taxon>Achlyaceae</taxon>
        <taxon>Achlya</taxon>
    </lineage>
</organism>
<gene>
    <name evidence="15" type="ORF">ACHHYP_05786</name>
</gene>
<evidence type="ECO:0000313" key="15">
    <source>
        <dbReference type="EMBL" id="OQR90140.1"/>
    </source>
</evidence>
<evidence type="ECO:0000256" key="11">
    <source>
        <dbReference type="ARBA" id="ARBA00048336"/>
    </source>
</evidence>
<evidence type="ECO:0000256" key="7">
    <source>
        <dbReference type="ARBA" id="ARBA00022842"/>
    </source>
</evidence>
<dbReference type="InterPro" id="IPR000222">
    <property type="entry name" value="PP2C_BS"/>
</dbReference>
<keyword evidence="5" id="KW-0479">Metal-binding</keyword>
<dbReference type="GO" id="GO:0046872">
    <property type="term" value="F:metal ion binding"/>
    <property type="evidence" value="ECO:0007669"/>
    <property type="project" value="UniProtKB-KW"/>
</dbReference>
<feature type="domain" description="PPM-type phosphatase" evidence="14">
    <location>
        <begin position="74"/>
        <end position="370"/>
    </location>
</feature>
<dbReference type="Pfam" id="PF00481">
    <property type="entry name" value="PP2C"/>
    <property type="match status" value="1"/>
</dbReference>
<evidence type="ECO:0000256" key="12">
    <source>
        <dbReference type="RuleBase" id="RU003465"/>
    </source>
</evidence>
<dbReference type="GO" id="GO:0016020">
    <property type="term" value="C:membrane"/>
    <property type="evidence" value="ECO:0007669"/>
    <property type="project" value="UniProtKB-SubCell"/>
</dbReference>
<feature type="region of interest" description="Disordered" evidence="13">
    <location>
        <begin position="1"/>
        <end position="56"/>
    </location>
</feature>
<dbReference type="Gene3D" id="3.60.40.10">
    <property type="entry name" value="PPM-type phosphatase domain"/>
    <property type="match status" value="1"/>
</dbReference>
<comment type="cofactor">
    <cofactor evidence="2">
        <name>Mg(2+)</name>
        <dbReference type="ChEBI" id="CHEBI:18420"/>
    </cofactor>
</comment>
<comment type="cofactor">
    <cofactor evidence="1">
        <name>Mn(2+)</name>
        <dbReference type="ChEBI" id="CHEBI:29035"/>
    </cofactor>
</comment>
<comment type="similarity">
    <text evidence="12">Belongs to the PP2C family.</text>
</comment>
<dbReference type="SMART" id="SM00332">
    <property type="entry name" value="PP2Cc"/>
    <property type="match status" value="1"/>
</dbReference>
<dbReference type="EMBL" id="JNBR01000669">
    <property type="protein sequence ID" value="OQR90140.1"/>
    <property type="molecule type" value="Genomic_DNA"/>
</dbReference>
<comment type="catalytic activity">
    <reaction evidence="11">
        <text>O-phospho-L-threonyl-[protein] + H2O = L-threonyl-[protein] + phosphate</text>
        <dbReference type="Rhea" id="RHEA:47004"/>
        <dbReference type="Rhea" id="RHEA-COMP:11060"/>
        <dbReference type="Rhea" id="RHEA-COMP:11605"/>
        <dbReference type="ChEBI" id="CHEBI:15377"/>
        <dbReference type="ChEBI" id="CHEBI:30013"/>
        <dbReference type="ChEBI" id="CHEBI:43474"/>
        <dbReference type="ChEBI" id="CHEBI:61977"/>
        <dbReference type="EC" id="3.1.3.16"/>
    </reaction>
</comment>
<dbReference type="InterPro" id="IPR036457">
    <property type="entry name" value="PPM-type-like_dom_sf"/>
</dbReference>
<keyword evidence="16" id="KW-1185">Reference proteome</keyword>
<dbReference type="InterPro" id="IPR001932">
    <property type="entry name" value="PPM-type_phosphatase-like_dom"/>
</dbReference>
<comment type="caution">
    <text evidence="15">The sequence shown here is derived from an EMBL/GenBank/DDBJ whole genome shotgun (WGS) entry which is preliminary data.</text>
</comment>
<dbReference type="GO" id="GO:0004722">
    <property type="term" value="F:protein serine/threonine phosphatase activity"/>
    <property type="evidence" value="ECO:0007669"/>
    <property type="project" value="UniProtKB-EC"/>
</dbReference>
<dbReference type="FunFam" id="3.60.40.10:FF:000007">
    <property type="entry name" value="Phosphatase 2C and cyclic nucleotide-binding/kinase domain-containing protein"/>
    <property type="match status" value="1"/>
</dbReference>
<keyword evidence="7" id="KW-0460">Magnesium</keyword>
<comment type="catalytic activity">
    <reaction evidence="10">
        <text>O-phospho-L-seryl-[protein] + H2O = L-seryl-[protein] + phosphate</text>
        <dbReference type="Rhea" id="RHEA:20629"/>
        <dbReference type="Rhea" id="RHEA-COMP:9863"/>
        <dbReference type="Rhea" id="RHEA-COMP:11604"/>
        <dbReference type="ChEBI" id="CHEBI:15377"/>
        <dbReference type="ChEBI" id="CHEBI:29999"/>
        <dbReference type="ChEBI" id="CHEBI:43474"/>
        <dbReference type="ChEBI" id="CHEBI:83421"/>
        <dbReference type="EC" id="3.1.3.16"/>
    </reaction>
</comment>
<sequence>MGNCCSNTGAVARSAIPPAPRPSASASAKETPASRRSSEARRYSTGPLTLKDIDSRTTAPPRANVFASGQFKFSYAFVSQRGYYPDALHKPNQDAFTCLPNFHEDKSFFGVFDGHGTTGEHCAQFARDKVPYLLEQNLKAGMPVSNALTLAHIDANSLIHSAPFDDSMSGTTAISVLFDKNEIHVSNVGDSRAIIAQEVAKDGEPVQLVAKPLSIDQTPFRKDERDRVKKTGARIMTVDQLEGYEPLHENWGLTLGDEIDESGDPPRIWHPHGDYPGTAFTRSIGDQVSEELGVFAEPEIITKALGAHDKFLVVASDGVFEFLTSQAVVNIVKLYKDPLEACRAVVEEAYNRWLQFEVRTDDITCICIFLDDAGSEAPAPPVVSREGSAASGKAHRNSIIAGREVLLAMEDSLRPVRGGPSQSWRSRQTIIGADAVHVAMLPDAALSPTSDAGEPFDVGSATVAKSDEDCAALRAMVQNNFLFAHLSPAKVGLAKACARFRFG</sequence>
<evidence type="ECO:0000256" key="1">
    <source>
        <dbReference type="ARBA" id="ARBA00001936"/>
    </source>
</evidence>
<feature type="compositionally biased region" description="Low complexity" evidence="13">
    <location>
        <begin position="10"/>
        <end position="28"/>
    </location>
</feature>
<dbReference type="InterPro" id="IPR015655">
    <property type="entry name" value="PP2C"/>
</dbReference>
<keyword evidence="15" id="KW-0808">Transferase</keyword>
<accession>A0A1V9YX78</accession>
<evidence type="ECO:0000313" key="16">
    <source>
        <dbReference type="Proteomes" id="UP000243579"/>
    </source>
</evidence>
<name>A0A1V9YX78_ACHHY</name>
<evidence type="ECO:0000256" key="9">
    <source>
        <dbReference type="ARBA" id="ARBA00023211"/>
    </source>
</evidence>
<evidence type="ECO:0000256" key="8">
    <source>
        <dbReference type="ARBA" id="ARBA00022912"/>
    </source>
</evidence>
<evidence type="ECO:0000256" key="10">
    <source>
        <dbReference type="ARBA" id="ARBA00047761"/>
    </source>
</evidence>
<evidence type="ECO:0000256" key="2">
    <source>
        <dbReference type="ARBA" id="ARBA00001946"/>
    </source>
</evidence>
<dbReference type="PANTHER" id="PTHR47992">
    <property type="entry name" value="PROTEIN PHOSPHATASE"/>
    <property type="match status" value="1"/>
</dbReference>
<dbReference type="OrthoDB" id="10264738at2759"/>
<protein>
    <recommendedName>
        <fullName evidence="4">protein-serine/threonine phosphatase</fullName>
        <ecNumber evidence="4">3.1.3.16</ecNumber>
    </recommendedName>
</protein>
<dbReference type="Proteomes" id="UP000243579">
    <property type="component" value="Unassembled WGS sequence"/>
</dbReference>
<dbReference type="STRING" id="1202772.A0A1V9YX78"/>
<dbReference type="GO" id="GO:0016301">
    <property type="term" value="F:kinase activity"/>
    <property type="evidence" value="ECO:0007669"/>
    <property type="project" value="UniProtKB-KW"/>
</dbReference>
<dbReference type="SUPFAM" id="SSF81606">
    <property type="entry name" value="PP2C-like"/>
    <property type="match status" value="1"/>
</dbReference>
<dbReference type="AlphaFoldDB" id="A0A1V9YX78"/>
<proteinExistence type="inferred from homology"/>
<comment type="subcellular location">
    <subcellularLocation>
        <location evidence="3">Membrane</location>
        <topology evidence="3">Peripheral membrane protein</topology>
    </subcellularLocation>
</comment>
<keyword evidence="15" id="KW-0418">Kinase</keyword>
<keyword evidence="6 12" id="KW-0378">Hydrolase</keyword>
<dbReference type="PROSITE" id="PS51746">
    <property type="entry name" value="PPM_2"/>
    <property type="match status" value="1"/>
</dbReference>
<dbReference type="CDD" id="cd00143">
    <property type="entry name" value="PP2Cc"/>
    <property type="match status" value="1"/>
</dbReference>
<evidence type="ECO:0000256" key="4">
    <source>
        <dbReference type="ARBA" id="ARBA00013081"/>
    </source>
</evidence>
<keyword evidence="8 12" id="KW-0904">Protein phosphatase</keyword>
<reference evidence="15 16" key="1">
    <citation type="journal article" date="2014" name="Genome Biol. Evol.">
        <title>The secreted proteins of Achlya hypogyna and Thraustotheca clavata identify the ancestral oomycete secretome and reveal gene acquisitions by horizontal gene transfer.</title>
        <authorList>
            <person name="Misner I."/>
            <person name="Blouin N."/>
            <person name="Leonard G."/>
            <person name="Richards T.A."/>
            <person name="Lane C.E."/>
        </authorList>
    </citation>
    <scope>NUCLEOTIDE SEQUENCE [LARGE SCALE GENOMIC DNA]</scope>
    <source>
        <strain evidence="15 16">ATCC 48635</strain>
    </source>
</reference>